<feature type="binding site" evidence="12">
    <location>
        <position position="262"/>
    </location>
    <ligand>
        <name>Ca(2+)</name>
        <dbReference type="ChEBI" id="CHEBI:29108"/>
    </ligand>
</feature>
<dbReference type="PROSITE" id="PS51007">
    <property type="entry name" value="CYTC"/>
    <property type="match status" value="1"/>
</dbReference>
<comment type="cofactor">
    <cofactor evidence="12">
        <name>Ca(2+)</name>
        <dbReference type="ChEBI" id="CHEBI:29108"/>
    </cofactor>
    <text evidence="12">Binds 1 Ca(2+) ion per subunit.</text>
</comment>
<dbReference type="NCBIfam" id="TIGR03075">
    <property type="entry name" value="PQQ_enz_alc_DH"/>
    <property type="match status" value="1"/>
</dbReference>
<keyword evidence="16" id="KW-1185">Reference proteome</keyword>
<feature type="chain" id="PRO_5021367409" evidence="13">
    <location>
        <begin position="25"/>
        <end position="676"/>
    </location>
</feature>
<dbReference type="Pfam" id="PF13442">
    <property type="entry name" value="Cytochrome_CBB3"/>
    <property type="match status" value="1"/>
</dbReference>
<dbReference type="InterPro" id="IPR017512">
    <property type="entry name" value="PQQ_MeOH/EtOH_DH"/>
</dbReference>
<feature type="binding site" description="axial binding residue" evidence="12">
    <location>
        <position position="646"/>
    </location>
    <ligand>
        <name>heme c</name>
        <dbReference type="ChEBI" id="CHEBI:61717"/>
    </ligand>
    <ligandPart>
        <name>Fe</name>
        <dbReference type="ChEBI" id="CHEBI:18248"/>
    </ligandPart>
</feature>
<dbReference type="Gene3D" id="2.140.10.10">
    <property type="entry name" value="Quinoprotein alcohol dehydrogenase-like superfamily"/>
    <property type="match status" value="1"/>
</dbReference>
<comment type="caution">
    <text evidence="15">The sequence shown here is derived from an EMBL/GenBank/DDBJ whole genome shotgun (WGS) entry which is preliminary data.</text>
</comment>
<reference evidence="15 16" key="1">
    <citation type="submission" date="2019-04" db="EMBL/GenBank/DDBJ databases">
        <title>Taxonomy of novel Haliea sp. from mangrove soil of West Coast of India.</title>
        <authorList>
            <person name="Verma A."/>
            <person name="Kumar P."/>
            <person name="Krishnamurthi S."/>
        </authorList>
    </citation>
    <scope>NUCLEOTIDE SEQUENCE [LARGE SCALE GENOMIC DNA]</scope>
    <source>
        <strain evidence="15 16">SAOS-164</strain>
    </source>
</reference>
<feature type="binding site" evidence="11">
    <location>
        <position position="242"/>
    </location>
    <ligand>
        <name>pyrroloquinoline quinone</name>
        <dbReference type="ChEBI" id="CHEBI:58442"/>
    </ligand>
</feature>
<feature type="binding site" evidence="11">
    <location>
        <position position="124"/>
    </location>
    <ligand>
        <name>pyrroloquinoline quinone</name>
        <dbReference type="ChEBI" id="CHEBI:58442"/>
    </ligand>
</feature>
<evidence type="ECO:0000256" key="3">
    <source>
        <dbReference type="ARBA" id="ARBA00022723"/>
    </source>
</evidence>
<proteinExistence type="inferred from homology"/>
<feature type="signal peptide" evidence="13">
    <location>
        <begin position="1"/>
        <end position="24"/>
    </location>
</feature>
<evidence type="ECO:0000256" key="5">
    <source>
        <dbReference type="ARBA" id="ARBA00022837"/>
    </source>
</evidence>
<evidence type="ECO:0000256" key="10">
    <source>
        <dbReference type="PIRSR" id="PIRSR617512-1"/>
    </source>
</evidence>
<dbReference type="PANTHER" id="PTHR32303">
    <property type="entry name" value="QUINOPROTEIN ALCOHOL DEHYDROGENASE (CYTOCHROME C)"/>
    <property type="match status" value="1"/>
</dbReference>
<dbReference type="SUPFAM" id="SSF50998">
    <property type="entry name" value="Quinoprotein alcohol dehydrogenase-like"/>
    <property type="match status" value="1"/>
</dbReference>
<dbReference type="EMBL" id="SRLE01000007">
    <property type="protein sequence ID" value="TGD73324.1"/>
    <property type="molecule type" value="Genomic_DNA"/>
</dbReference>
<dbReference type="GO" id="GO:0020037">
    <property type="term" value="F:heme binding"/>
    <property type="evidence" value="ECO:0007669"/>
    <property type="project" value="InterPro"/>
</dbReference>
<keyword evidence="3 12" id="KW-0479">Metal-binding</keyword>
<keyword evidence="2 11" id="KW-0349">Heme</keyword>
<evidence type="ECO:0000256" key="2">
    <source>
        <dbReference type="ARBA" id="ARBA00022617"/>
    </source>
</evidence>
<evidence type="ECO:0000256" key="6">
    <source>
        <dbReference type="ARBA" id="ARBA00022891"/>
    </source>
</evidence>
<dbReference type="InterPro" id="IPR009056">
    <property type="entry name" value="Cyt_c-like_dom"/>
</dbReference>
<evidence type="ECO:0000313" key="16">
    <source>
        <dbReference type="Proteomes" id="UP000298050"/>
    </source>
</evidence>
<feature type="binding site" description="axial binding residue" evidence="12">
    <location>
        <position position="606"/>
    </location>
    <ligand>
        <name>heme c</name>
        <dbReference type="ChEBI" id="CHEBI:61717"/>
    </ligand>
    <ligandPart>
        <name>Fe</name>
        <dbReference type="ChEBI" id="CHEBI:18248"/>
    </ligandPart>
</feature>
<dbReference type="Proteomes" id="UP000298050">
    <property type="component" value="Unassembled WGS sequence"/>
</dbReference>
<evidence type="ECO:0000313" key="15">
    <source>
        <dbReference type="EMBL" id="TGD73324.1"/>
    </source>
</evidence>
<keyword evidence="7 15" id="KW-0560">Oxidoreductase</keyword>
<name>A0A4Z0M1L3_9GAMM</name>
<keyword evidence="4 13" id="KW-0732">Signal</keyword>
<evidence type="ECO:0000256" key="1">
    <source>
        <dbReference type="ARBA" id="ARBA00008156"/>
    </source>
</evidence>
<feature type="domain" description="Cytochrome c" evidence="14">
    <location>
        <begin position="589"/>
        <end position="668"/>
    </location>
</feature>
<gene>
    <name evidence="15" type="ORF">E4634_09825</name>
</gene>
<dbReference type="SUPFAM" id="SSF46626">
    <property type="entry name" value="Cytochrome c"/>
    <property type="match status" value="1"/>
</dbReference>
<protein>
    <submittedName>
        <fullName evidence="15">PQQ-dependent dehydrogenase, methanol/ethanol family</fullName>
        <ecNumber evidence="15">1.1.2.-</ecNumber>
    </submittedName>
</protein>
<evidence type="ECO:0000256" key="12">
    <source>
        <dbReference type="PIRSR" id="PIRSR617512-3"/>
    </source>
</evidence>
<dbReference type="AlphaFoldDB" id="A0A4Z0M1L3"/>
<dbReference type="GO" id="GO:0005509">
    <property type="term" value="F:calcium ion binding"/>
    <property type="evidence" value="ECO:0007669"/>
    <property type="project" value="InterPro"/>
</dbReference>
<sequence length="676" mass="73031">MHNKLLTRLALAAALSTPGAALHAATGAADNWLAPGGGADESSYSQLAQITPKNAGQLGLVSYLDLPGEVSLEATPLAVDGVLYFSGSYAAVYAVEALSGKLLWRYDPEVWKHNPHKMGMAVNRGVAYEDGRVFVASIDGRVHALDAKSGDVLWIAESIDPDMRNNSTGAPRTFDGKVIIGNGGADFGARGFVTAFDAATGKRLWRFFTVPGSPEQNKGDPVMERAAKTWSGEYWKTGSGGTVWNGITFDPELNRLYIGTGNGGPYDVSKRSPGDGDNLYLASIVALDADTGEYIWHYQANPREAWDYKCTANMIATTLEIDGKPRKVLMQAPTNGFFYVLDRETGELISAEKIGKVTWAERIDLETGRPVENPGIRYDTDQAVIFPATTGAHNFQAMSWNPQTGLVYIPYMQMGTLFRRGKAEPGEFEFGGIVMKNVLEEPGDGKGKLIAWDPLQQAPRWSVPQETIWNGGTLATAGGLVFWGTGDGYFSAFDASNGERVWRYYAGLGIIGGVSSYTVDGKQYVSVLTGYGGSASVLSDFMDVGWRYGLQPRRLLTFALGGDTALPPSPPPDLGVYPVDDPEVTVDPADAEAGRFFYTIRCSACHGQNLNAAGGPAPDLRESRLALYEDSLWSVVHDGILLPRGMPRLADLSREQVRQIHAFIRTGAREALAAQP</sequence>
<keyword evidence="6 11" id="KW-0634">PQQ</keyword>
<comment type="cofactor">
    <cofactor evidence="11">
        <name>heme c</name>
        <dbReference type="ChEBI" id="CHEBI:61717"/>
    </cofactor>
    <text evidence="11">Binds 1 heme c group per subunit.</text>
</comment>
<keyword evidence="9" id="KW-1015">Disulfide bond</keyword>
<dbReference type="Gene3D" id="1.10.760.10">
    <property type="entry name" value="Cytochrome c-like domain"/>
    <property type="match status" value="1"/>
</dbReference>
<evidence type="ECO:0000256" key="13">
    <source>
        <dbReference type="SAM" id="SignalP"/>
    </source>
</evidence>
<dbReference type="GO" id="GO:0016020">
    <property type="term" value="C:membrane"/>
    <property type="evidence" value="ECO:0007669"/>
    <property type="project" value="InterPro"/>
</dbReference>
<dbReference type="SMART" id="SM00564">
    <property type="entry name" value="PQQ"/>
    <property type="match status" value="5"/>
</dbReference>
<dbReference type="InterPro" id="IPR011047">
    <property type="entry name" value="Quinoprotein_ADH-like_sf"/>
</dbReference>
<keyword evidence="8 12" id="KW-0408">Iron</keyword>
<dbReference type="EC" id="1.1.2.-" evidence="15"/>
<feature type="binding site" evidence="11">
    <location>
        <position position="168"/>
    </location>
    <ligand>
        <name>pyrroloquinoline quinone</name>
        <dbReference type="ChEBI" id="CHEBI:58442"/>
    </ligand>
</feature>
<organism evidence="15 16">
    <name type="scientific">Mangrovimicrobium sediminis</name>
    <dbReference type="NCBI Taxonomy" id="2562682"/>
    <lineage>
        <taxon>Bacteria</taxon>
        <taxon>Pseudomonadati</taxon>
        <taxon>Pseudomonadota</taxon>
        <taxon>Gammaproteobacteria</taxon>
        <taxon>Cellvibrionales</taxon>
        <taxon>Halieaceae</taxon>
        <taxon>Mangrovimicrobium</taxon>
    </lineage>
</organism>
<evidence type="ECO:0000256" key="11">
    <source>
        <dbReference type="PIRSR" id="PIRSR617512-2"/>
    </source>
</evidence>
<feature type="binding site" description="covalent" evidence="11">
    <location>
        <position position="605"/>
    </location>
    <ligand>
        <name>heme c</name>
        <dbReference type="ChEBI" id="CHEBI:61717"/>
    </ligand>
</feature>
<dbReference type="Pfam" id="PF01011">
    <property type="entry name" value="PQQ"/>
    <property type="match status" value="2"/>
</dbReference>
<feature type="binding site" evidence="11">
    <location>
        <position position="73"/>
    </location>
    <ligand>
        <name>pyrroloquinoline quinone</name>
        <dbReference type="ChEBI" id="CHEBI:58442"/>
    </ligand>
</feature>
<feature type="binding site" description="covalent" evidence="11">
    <location>
        <position position="602"/>
    </location>
    <ligand>
        <name>heme c</name>
        <dbReference type="ChEBI" id="CHEBI:61717"/>
    </ligand>
</feature>
<evidence type="ECO:0000256" key="7">
    <source>
        <dbReference type="ARBA" id="ARBA00023002"/>
    </source>
</evidence>
<dbReference type="InterPro" id="IPR002372">
    <property type="entry name" value="PQQ_rpt_dom"/>
</dbReference>
<comment type="similarity">
    <text evidence="1">Belongs to the bacterial PQQ dehydrogenase family.</text>
</comment>
<keyword evidence="5 12" id="KW-0106">Calcium</keyword>
<evidence type="ECO:0000256" key="8">
    <source>
        <dbReference type="ARBA" id="ARBA00023004"/>
    </source>
</evidence>
<dbReference type="GO" id="GO:0009055">
    <property type="term" value="F:electron transfer activity"/>
    <property type="evidence" value="ECO:0007669"/>
    <property type="project" value="InterPro"/>
</dbReference>
<evidence type="ECO:0000259" key="14">
    <source>
        <dbReference type="PROSITE" id="PS51007"/>
    </source>
</evidence>
<dbReference type="OrthoDB" id="9794322at2"/>
<evidence type="ECO:0000256" key="9">
    <source>
        <dbReference type="ARBA" id="ARBA00023157"/>
    </source>
</evidence>
<dbReference type="InterPro" id="IPR018391">
    <property type="entry name" value="PQQ_b-propeller_rpt"/>
</dbReference>
<feature type="binding site" evidence="12">
    <location>
        <position position="307"/>
    </location>
    <ligand>
        <name>Ca(2+)</name>
        <dbReference type="ChEBI" id="CHEBI:29108"/>
    </ligand>
</feature>
<feature type="active site" description="Proton acceptor" evidence="10">
    <location>
        <position position="307"/>
    </location>
</feature>
<accession>A0A4Z0M1L3</accession>
<dbReference type="RefSeq" id="WP_135443383.1">
    <property type="nucleotide sequence ID" value="NZ_SRLE01000007.1"/>
</dbReference>
<evidence type="ECO:0000256" key="4">
    <source>
        <dbReference type="ARBA" id="ARBA00022729"/>
    </source>
</evidence>
<feature type="binding site" evidence="11">
    <location>
        <begin position="184"/>
        <end position="185"/>
    </location>
    <ligand>
        <name>pyrroloquinoline quinone</name>
        <dbReference type="ChEBI" id="CHEBI:58442"/>
    </ligand>
</feature>
<dbReference type="InterPro" id="IPR036909">
    <property type="entry name" value="Cyt_c-like_dom_sf"/>
</dbReference>
<comment type="cofactor">
    <cofactor evidence="11">
        <name>pyrroloquinoline quinone</name>
        <dbReference type="ChEBI" id="CHEBI:58442"/>
    </cofactor>
    <text evidence="11">Binds 1 PQQ group per subunit.</text>
</comment>
<dbReference type="GO" id="GO:0016614">
    <property type="term" value="F:oxidoreductase activity, acting on CH-OH group of donors"/>
    <property type="evidence" value="ECO:0007669"/>
    <property type="project" value="InterPro"/>
</dbReference>